<dbReference type="Proteomes" id="UP000051155">
    <property type="component" value="Unassembled WGS sequence"/>
</dbReference>
<dbReference type="PANTHER" id="PTHR36834:SF2">
    <property type="entry name" value="MEMBRANE PROTEIN"/>
    <property type="match status" value="1"/>
</dbReference>
<dbReference type="Pfam" id="PF04892">
    <property type="entry name" value="VanZ"/>
    <property type="match status" value="1"/>
</dbReference>
<dbReference type="RefSeq" id="WP_057735475.1">
    <property type="nucleotide sequence ID" value="NZ_AZEG01000001.1"/>
</dbReference>
<keyword evidence="4" id="KW-1185">Reference proteome</keyword>
<feature type="domain" description="VanZ-like" evidence="2">
    <location>
        <begin position="44"/>
        <end position="163"/>
    </location>
</feature>
<dbReference type="OrthoDB" id="2247368at2"/>
<dbReference type="EMBL" id="AZEG01000001">
    <property type="protein sequence ID" value="KRL38982.1"/>
    <property type="molecule type" value="Genomic_DNA"/>
</dbReference>
<organism evidence="3 4">
    <name type="scientific">Liquorilactobacillus uvarum DSM 19971</name>
    <dbReference type="NCBI Taxonomy" id="1423812"/>
    <lineage>
        <taxon>Bacteria</taxon>
        <taxon>Bacillati</taxon>
        <taxon>Bacillota</taxon>
        <taxon>Bacilli</taxon>
        <taxon>Lactobacillales</taxon>
        <taxon>Lactobacillaceae</taxon>
        <taxon>Liquorilactobacillus</taxon>
    </lineage>
</organism>
<name>A0A0R1Q2V0_9LACO</name>
<dbReference type="InterPro" id="IPR053150">
    <property type="entry name" value="Teicoplanin_resist-assoc"/>
</dbReference>
<protein>
    <recommendedName>
        <fullName evidence="2">VanZ-like domain-containing protein</fullName>
    </recommendedName>
</protein>
<dbReference type="STRING" id="1423812.FD20_GL000018"/>
<dbReference type="PATRIC" id="fig|1423812.3.peg.19"/>
<dbReference type="PANTHER" id="PTHR36834">
    <property type="entry name" value="MEMBRANE PROTEIN-RELATED"/>
    <property type="match status" value="1"/>
</dbReference>
<accession>A0A0R1Q2V0</accession>
<proteinExistence type="predicted"/>
<evidence type="ECO:0000256" key="1">
    <source>
        <dbReference type="SAM" id="Phobius"/>
    </source>
</evidence>
<keyword evidence="1" id="KW-1133">Transmembrane helix</keyword>
<feature type="transmembrane region" description="Helical" evidence="1">
    <location>
        <begin position="32"/>
        <end position="54"/>
    </location>
</feature>
<comment type="caution">
    <text evidence="3">The sequence shown here is derived from an EMBL/GenBank/DDBJ whole genome shotgun (WGS) entry which is preliminary data.</text>
</comment>
<feature type="transmembrane region" description="Helical" evidence="1">
    <location>
        <begin position="88"/>
        <end position="106"/>
    </location>
</feature>
<feature type="transmembrane region" description="Helical" evidence="1">
    <location>
        <begin position="6"/>
        <end position="25"/>
    </location>
</feature>
<dbReference type="AlphaFoldDB" id="A0A0R1Q2V0"/>
<feature type="transmembrane region" description="Helical" evidence="1">
    <location>
        <begin position="146"/>
        <end position="163"/>
    </location>
</feature>
<keyword evidence="1" id="KW-0472">Membrane</keyword>
<sequence>MAEIERWVPFVLNMTGLAVAIKMGISRLAEKNIWKIFTVISLGVYLFIVGYLVFSPTPDAYREVPAALFRFGTIPINIIPFKYIDTGFFLNVLMTVPLGGYLFLIRRLNLKQVILFGFGVGASIEFSQFIYDLLFHISRWIDINDVITNALGVIIGYGFVVLLKKTGIKKFVQLFEYSGQTRRVKKKANK</sequence>
<reference evidence="3 4" key="1">
    <citation type="journal article" date="2015" name="Genome Announc.">
        <title>Expanding the biotechnology potential of lactobacilli through comparative genomics of 213 strains and associated genera.</title>
        <authorList>
            <person name="Sun Z."/>
            <person name="Harris H.M."/>
            <person name="McCann A."/>
            <person name="Guo C."/>
            <person name="Argimon S."/>
            <person name="Zhang W."/>
            <person name="Yang X."/>
            <person name="Jeffery I.B."/>
            <person name="Cooney J.C."/>
            <person name="Kagawa T.F."/>
            <person name="Liu W."/>
            <person name="Song Y."/>
            <person name="Salvetti E."/>
            <person name="Wrobel A."/>
            <person name="Rasinkangas P."/>
            <person name="Parkhill J."/>
            <person name="Rea M.C."/>
            <person name="O'Sullivan O."/>
            <person name="Ritari J."/>
            <person name="Douillard F.P."/>
            <person name="Paul Ross R."/>
            <person name="Yang R."/>
            <person name="Briner A.E."/>
            <person name="Felis G.E."/>
            <person name="de Vos W.M."/>
            <person name="Barrangou R."/>
            <person name="Klaenhammer T.R."/>
            <person name="Caufield P.W."/>
            <person name="Cui Y."/>
            <person name="Zhang H."/>
            <person name="O'Toole P.W."/>
        </authorList>
    </citation>
    <scope>NUCLEOTIDE SEQUENCE [LARGE SCALE GENOMIC DNA]</scope>
    <source>
        <strain evidence="3 4">DSM 19971</strain>
    </source>
</reference>
<feature type="transmembrane region" description="Helical" evidence="1">
    <location>
        <begin position="113"/>
        <end position="134"/>
    </location>
</feature>
<gene>
    <name evidence="3" type="ORF">FD20_GL000018</name>
</gene>
<keyword evidence="1" id="KW-0812">Transmembrane</keyword>
<dbReference type="InterPro" id="IPR006976">
    <property type="entry name" value="VanZ-like"/>
</dbReference>
<evidence type="ECO:0000313" key="3">
    <source>
        <dbReference type="EMBL" id="KRL38982.1"/>
    </source>
</evidence>
<evidence type="ECO:0000259" key="2">
    <source>
        <dbReference type="Pfam" id="PF04892"/>
    </source>
</evidence>
<evidence type="ECO:0000313" key="4">
    <source>
        <dbReference type="Proteomes" id="UP000051155"/>
    </source>
</evidence>